<reference evidence="2 3" key="1">
    <citation type="submission" date="2019-12" db="EMBL/GenBank/DDBJ databases">
        <title>Genome sequenceing of Clostridium bovifaecis.</title>
        <authorList>
            <person name="Yao Y."/>
        </authorList>
    </citation>
    <scope>NUCLEOTIDE SEQUENCE [LARGE SCALE GENOMIC DNA]</scope>
    <source>
        <strain evidence="2 3">BXX</strain>
    </source>
</reference>
<accession>A0A6I6EPY1</accession>
<evidence type="ECO:0000313" key="2">
    <source>
        <dbReference type="EMBL" id="QGU95709.1"/>
    </source>
</evidence>
<keyword evidence="3" id="KW-1185">Reference proteome</keyword>
<name>A0A6I6EPY1_9CLOT</name>
<sequence>MNKKRSEEDLYQEIQMLHQDIENKIKSIEEQIIEIEAEEKDILDIITNNSNSQRESANCSSSASAATFSNVSSSTATIAAPNFAAYLGIAVSFSSMATAEGQSITECSCNGWIPVPEGRNYVDINTVLEKLKNDGEIQIAEEVKNNSLLAGYIDGIRKKIEEIKEDAIKIMSLEKELYDITEPQENEEVNRRSSHSRCTRREDIVCSGAAFAFAQGTTSSEAVALVENGTALSEAAAFGARRRFNFSVAIVFGFDFLKCKCKKCGVKVCKCHTV</sequence>
<proteinExistence type="predicted"/>
<dbReference type="Proteomes" id="UP000422764">
    <property type="component" value="Chromosome"/>
</dbReference>
<evidence type="ECO:0000313" key="3">
    <source>
        <dbReference type="Proteomes" id="UP000422764"/>
    </source>
</evidence>
<keyword evidence="1" id="KW-0175">Coiled coil</keyword>
<dbReference type="EMBL" id="CP046522">
    <property type="protein sequence ID" value="QGU95709.1"/>
    <property type="molecule type" value="Genomic_DNA"/>
</dbReference>
<gene>
    <name evidence="2" type="ORF">GOM49_11955</name>
</gene>
<protein>
    <submittedName>
        <fullName evidence="2">Uncharacterized protein</fullName>
    </submittedName>
</protein>
<feature type="coiled-coil region" evidence="1">
    <location>
        <begin position="11"/>
        <end position="41"/>
    </location>
</feature>
<dbReference type="AlphaFoldDB" id="A0A6I6EPY1"/>
<organism evidence="2 3">
    <name type="scientific">Clostridium bovifaecis</name>
    <dbReference type="NCBI Taxonomy" id="2184719"/>
    <lineage>
        <taxon>Bacteria</taxon>
        <taxon>Bacillati</taxon>
        <taxon>Bacillota</taxon>
        <taxon>Clostridia</taxon>
        <taxon>Eubacteriales</taxon>
        <taxon>Clostridiaceae</taxon>
        <taxon>Clostridium</taxon>
    </lineage>
</organism>
<evidence type="ECO:0000256" key="1">
    <source>
        <dbReference type="SAM" id="Coils"/>
    </source>
</evidence>